<dbReference type="InterPro" id="IPR011645">
    <property type="entry name" value="HNOB_dom_associated"/>
</dbReference>
<keyword evidence="3" id="KW-0808">Transferase</keyword>
<dbReference type="InterPro" id="IPR005467">
    <property type="entry name" value="His_kinase_dom"/>
</dbReference>
<dbReference type="InterPro" id="IPR042463">
    <property type="entry name" value="HNOB_dom_associated_sf"/>
</dbReference>
<comment type="catalytic activity">
    <reaction evidence="1">
        <text>ATP + protein L-histidine = ADP + protein N-phospho-L-histidine.</text>
        <dbReference type="EC" id="2.7.13.3"/>
    </reaction>
</comment>
<feature type="domain" description="PAC" evidence="10">
    <location>
        <begin position="499"/>
        <end position="551"/>
    </location>
</feature>
<feature type="domain" description="Histidine kinase" evidence="8">
    <location>
        <begin position="569"/>
        <end position="776"/>
    </location>
</feature>
<dbReference type="SMART" id="SM00086">
    <property type="entry name" value="PAC"/>
    <property type="match status" value="2"/>
</dbReference>
<evidence type="ECO:0000259" key="9">
    <source>
        <dbReference type="PROSITE" id="PS50112"/>
    </source>
</evidence>
<keyword evidence="4" id="KW-0547">Nucleotide-binding</keyword>
<dbReference type="PROSITE" id="PS50112">
    <property type="entry name" value="PAS"/>
    <property type="match status" value="2"/>
</dbReference>
<evidence type="ECO:0000256" key="4">
    <source>
        <dbReference type="ARBA" id="ARBA00022741"/>
    </source>
</evidence>
<dbReference type="PANTHER" id="PTHR43304">
    <property type="entry name" value="PHYTOCHROME-LIKE PROTEIN CPH1"/>
    <property type="match status" value="1"/>
</dbReference>
<dbReference type="InterPro" id="IPR013767">
    <property type="entry name" value="PAS_fold"/>
</dbReference>
<dbReference type="InterPro" id="IPR003594">
    <property type="entry name" value="HATPase_dom"/>
</dbReference>
<evidence type="ECO:0000259" key="10">
    <source>
        <dbReference type="PROSITE" id="PS50113"/>
    </source>
</evidence>
<dbReference type="InterPro" id="IPR035965">
    <property type="entry name" value="PAS-like_dom_sf"/>
</dbReference>
<evidence type="ECO:0000259" key="8">
    <source>
        <dbReference type="PROSITE" id="PS50109"/>
    </source>
</evidence>
<gene>
    <name evidence="11" type="ORF">GCM10022388_10600</name>
</gene>
<dbReference type="InterPro" id="IPR001610">
    <property type="entry name" value="PAC"/>
</dbReference>
<organism evidence="11 12">
    <name type="scientific">Flavobacterium chungnamense</name>
    <dbReference type="NCBI Taxonomy" id="706182"/>
    <lineage>
        <taxon>Bacteria</taxon>
        <taxon>Pseudomonadati</taxon>
        <taxon>Bacteroidota</taxon>
        <taxon>Flavobacteriia</taxon>
        <taxon>Flavobacteriales</taxon>
        <taxon>Flavobacteriaceae</taxon>
        <taxon>Flavobacterium</taxon>
    </lineage>
</organism>
<comment type="caution">
    <text evidence="11">The sequence shown here is derived from an EMBL/GenBank/DDBJ whole genome shotgun (WGS) entry which is preliminary data.</text>
</comment>
<dbReference type="InterPro" id="IPR000700">
    <property type="entry name" value="PAS-assoc_C"/>
</dbReference>
<dbReference type="SMART" id="SM00388">
    <property type="entry name" value="HisKA"/>
    <property type="match status" value="1"/>
</dbReference>
<dbReference type="PROSITE" id="PS50109">
    <property type="entry name" value="HIS_KIN"/>
    <property type="match status" value="1"/>
</dbReference>
<dbReference type="Pfam" id="PF13426">
    <property type="entry name" value="PAS_9"/>
    <property type="match status" value="2"/>
</dbReference>
<reference evidence="12" key="1">
    <citation type="journal article" date="2019" name="Int. J. Syst. Evol. Microbiol.">
        <title>The Global Catalogue of Microorganisms (GCM) 10K type strain sequencing project: providing services to taxonomists for standard genome sequencing and annotation.</title>
        <authorList>
            <consortium name="The Broad Institute Genomics Platform"/>
            <consortium name="The Broad Institute Genome Sequencing Center for Infectious Disease"/>
            <person name="Wu L."/>
            <person name="Ma J."/>
        </authorList>
    </citation>
    <scope>NUCLEOTIDE SEQUENCE [LARGE SCALE GENOMIC DNA]</scope>
    <source>
        <strain evidence="12">JCM 17068</strain>
    </source>
</reference>
<dbReference type="PROSITE" id="PS50113">
    <property type="entry name" value="PAC"/>
    <property type="match status" value="2"/>
</dbReference>
<dbReference type="SUPFAM" id="SSF47384">
    <property type="entry name" value="Homodimeric domain of signal transducing histidine kinase"/>
    <property type="match status" value="1"/>
</dbReference>
<feature type="domain" description="PAS" evidence="9">
    <location>
        <begin position="170"/>
        <end position="245"/>
    </location>
</feature>
<evidence type="ECO:0000256" key="1">
    <source>
        <dbReference type="ARBA" id="ARBA00000085"/>
    </source>
</evidence>
<feature type="domain" description="PAC" evidence="10">
    <location>
        <begin position="242"/>
        <end position="296"/>
    </location>
</feature>
<dbReference type="Pfam" id="PF07701">
    <property type="entry name" value="HNOBA"/>
    <property type="match status" value="2"/>
</dbReference>
<dbReference type="SUPFAM" id="SSF55874">
    <property type="entry name" value="ATPase domain of HSP90 chaperone/DNA topoisomerase II/histidine kinase"/>
    <property type="match status" value="1"/>
</dbReference>
<dbReference type="Gene3D" id="3.30.450.260">
    <property type="entry name" value="Haem NO binding associated domain"/>
    <property type="match status" value="1"/>
</dbReference>
<feature type="domain" description="PAS" evidence="9">
    <location>
        <begin position="426"/>
        <end position="471"/>
    </location>
</feature>
<dbReference type="InterPro" id="IPR052162">
    <property type="entry name" value="Sensor_kinase/Photoreceptor"/>
</dbReference>
<dbReference type="Gene3D" id="1.10.287.130">
    <property type="match status" value="1"/>
</dbReference>
<evidence type="ECO:0000256" key="7">
    <source>
        <dbReference type="SAM" id="Coils"/>
    </source>
</evidence>
<keyword evidence="12" id="KW-1185">Reference proteome</keyword>
<dbReference type="SMART" id="SM00091">
    <property type="entry name" value="PAS"/>
    <property type="match status" value="3"/>
</dbReference>
<sequence>MGKDMKDFQFEFNLDEFNKLFPFYILIDKNFNIKRCGQSIFKIIPDLKEDSSFLDFFFIKRPHCEELNLINFLGLFTQLIVIESLQENPIMLRGQFQQYKDFFLFVGSPWFISMDDVTNRNLKLQDFAIHDPLIDLLHFLKAYEISNQDLKELILKINDQKKILIHDKLEIDKLSLVASANRNGVILTNLDGKLFWTNDAYLELTGYSRYDVIEKTVLELGVSQLTNKDDLSEVITSFRNVRTFDCEIYHKKKSGDCFWARMKGQPVLDSNNKFVQYFVIIEDITKERQVNNKLKESENMLASLIINLQSGILLEDENRKILLTNKQFCNMFSIKSEPEQMIGFDCSNSAKETKMMFKDSESFVNRIHEILENKEVVINEELALIDGRYFERHYIPIVIDGKYKGNLWSYDDITLKKNYNESLSYEKEKYRSIIENMNIGLIEVNNNDEILLANQRFSEMSGYPIDFLIGKKGSEVFLDNNAKKILKEKELKRRDGESDSYEIVVKNQKGEMKEWLVSSAPNYNLNGEIIGSIGLHFDITNFKKLESQREQLLKKLEKQNEQLHDYAHIVSHDLKSPLRSIHSLITFIKEDTEVVFNSKTLKYFNLIQEKTEKMDALIHGILTYSKIESTSIHKEEIDLMELINNILATIFIPPNIEIVFKNKLPVVFSDRFRTQQLFQNLISNAVNYNDKPRGIVVIDFQDYQNHYVFSIKDNGVGIENENKEKLFQMFQSFDSNDISSGIGLSIVRRIIENANEKVWFESEKSIGSVFYFTMQK</sequence>
<dbReference type="InterPro" id="IPR003661">
    <property type="entry name" value="HisK_dim/P_dom"/>
</dbReference>
<dbReference type="Pfam" id="PF00512">
    <property type="entry name" value="HisKA"/>
    <property type="match status" value="1"/>
</dbReference>
<keyword evidence="2" id="KW-0597">Phosphoprotein</keyword>
<dbReference type="CDD" id="cd00130">
    <property type="entry name" value="PAS"/>
    <property type="match status" value="2"/>
</dbReference>
<dbReference type="Pfam" id="PF02518">
    <property type="entry name" value="HATPase_c"/>
    <property type="match status" value="1"/>
</dbReference>
<evidence type="ECO:0000256" key="6">
    <source>
        <dbReference type="ARBA" id="ARBA00023293"/>
    </source>
</evidence>
<proteinExistence type="predicted"/>
<dbReference type="Proteomes" id="UP001500426">
    <property type="component" value="Unassembled WGS sequence"/>
</dbReference>
<evidence type="ECO:0000256" key="3">
    <source>
        <dbReference type="ARBA" id="ARBA00022679"/>
    </source>
</evidence>
<name>A0ABP7UNW9_9FLAO</name>
<dbReference type="Gene3D" id="3.30.565.10">
    <property type="entry name" value="Histidine kinase-like ATPase, C-terminal domain"/>
    <property type="match status" value="1"/>
</dbReference>
<keyword evidence="6" id="KW-0141">cGMP biosynthesis</keyword>
<protein>
    <recommendedName>
        <fullName evidence="13">Guanylate cyclase</fullName>
    </recommendedName>
</protein>
<dbReference type="EMBL" id="BAABCS010000010">
    <property type="protein sequence ID" value="GAA4046947.1"/>
    <property type="molecule type" value="Genomic_DNA"/>
</dbReference>
<evidence type="ECO:0000313" key="11">
    <source>
        <dbReference type="EMBL" id="GAA4046947.1"/>
    </source>
</evidence>
<dbReference type="InterPro" id="IPR004358">
    <property type="entry name" value="Sig_transdc_His_kin-like_C"/>
</dbReference>
<dbReference type="InterPro" id="IPR036097">
    <property type="entry name" value="HisK_dim/P_sf"/>
</dbReference>
<dbReference type="Gene3D" id="3.30.450.20">
    <property type="entry name" value="PAS domain"/>
    <property type="match status" value="3"/>
</dbReference>
<dbReference type="NCBIfam" id="TIGR00229">
    <property type="entry name" value="sensory_box"/>
    <property type="match status" value="2"/>
</dbReference>
<evidence type="ECO:0000256" key="5">
    <source>
        <dbReference type="ARBA" id="ARBA00022777"/>
    </source>
</evidence>
<keyword evidence="5" id="KW-0418">Kinase</keyword>
<accession>A0ABP7UNW9</accession>
<evidence type="ECO:0000313" key="12">
    <source>
        <dbReference type="Proteomes" id="UP001500426"/>
    </source>
</evidence>
<dbReference type="PANTHER" id="PTHR43304:SF1">
    <property type="entry name" value="PAC DOMAIN-CONTAINING PROTEIN"/>
    <property type="match status" value="1"/>
</dbReference>
<dbReference type="Pfam" id="PF00989">
    <property type="entry name" value="PAS"/>
    <property type="match status" value="1"/>
</dbReference>
<dbReference type="InterPro" id="IPR000014">
    <property type="entry name" value="PAS"/>
</dbReference>
<dbReference type="SMART" id="SM00387">
    <property type="entry name" value="HATPase_c"/>
    <property type="match status" value="1"/>
</dbReference>
<keyword evidence="7" id="KW-0175">Coiled coil</keyword>
<evidence type="ECO:0000256" key="2">
    <source>
        <dbReference type="ARBA" id="ARBA00022553"/>
    </source>
</evidence>
<dbReference type="InterPro" id="IPR036890">
    <property type="entry name" value="HATPase_C_sf"/>
</dbReference>
<feature type="coiled-coil region" evidence="7">
    <location>
        <begin position="542"/>
        <end position="569"/>
    </location>
</feature>
<evidence type="ECO:0008006" key="13">
    <source>
        <dbReference type="Google" id="ProtNLM"/>
    </source>
</evidence>
<dbReference type="PRINTS" id="PR00344">
    <property type="entry name" value="BCTRLSENSOR"/>
</dbReference>
<dbReference type="CDD" id="cd00082">
    <property type="entry name" value="HisKA"/>
    <property type="match status" value="1"/>
</dbReference>
<dbReference type="SUPFAM" id="SSF55785">
    <property type="entry name" value="PYP-like sensor domain (PAS domain)"/>
    <property type="match status" value="3"/>
</dbReference>